<feature type="disulfide bond" evidence="5">
    <location>
        <begin position="200"/>
        <end position="227"/>
    </location>
</feature>
<feature type="domain" description="Sushi" evidence="8">
    <location>
        <begin position="172"/>
        <end position="229"/>
    </location>
</feature>
<dbReference type="Gene3D" id="2.10.70.10">
    <property type="entry name" value="Complement Module, domain 1"/>
    <property type="match status" value="3"/>
</dbReference>
<dbReference type="SMART" id="SM00032">
    <property type="entry name" value="CCP"/>
    <property type="match status" value="4"/>
</dbReference>
<dbReference type="PANTHER" id="PTHR19325:SF575">
    <property type="entry name" value="LOCOMOTION-RELATED PROTEIN HIKARU GENKI"/>
    <property type="match status" value="1"/>
</dbReference>
<dbReference type="EMBL" id="BPLR01013726">
    <property type="protein sequence ID" value="GIY63312.1"/>
    <property type="molecule type" value="Genomic_DNA"/>
</dbReference>
<evidence type="ECO:0000259" key="8">
    <source>
        <dbReference type="PROSITE" id="PS50923"/>
    </source>
</evidence>
<evidence type="ECO:0000256" key="1">
    <source>
        <dbReference type="ARBA" id="ARBA00022659"/>
    </source>
</evidence>
<feature type="disulfide bond" evidence="5">
    <location>
        <begin position="133"/>
        <end position="160"/>
    </location>
</feature>
<evidence type="ECO:0000256" key="5">
    <source>
        <dbReference type="PROSITE-ProRule" id="PRU00302"/>
    </source>
</evidence>
<keyword evidence="10" id="KW-1185">Reference proteome</keyword>
<feature type="transmembrane region" description="Helical" evidence="7">
    <location>
        <begin position="364"/>
        <end position="389"/>
    </location>
</feature>
<dbReference type="InterPro" id="IPR000436">
    <property type="entry name" value="Sushi_SCR_CCP_dom"/>
</dbReference>
<evidence type="ECO:0000256" key="4">
    <source>
        <dbReference type="ARBA" id="ARBA00023180"/>
    </source>
</evidence>
<keyword evidence="7" id="KW-1133">Transmembrane helix</keyword>
<dbReference type="SUPFAM" id="SSF57535">
    <property type="entry name" value="Complement control module/SCR domain"/>
    <property type="match status" value="3"/>
</dbReference>
<keyword evidence="2" id="KW-0677">Repeat</keyword>
<evidence type="ECO:0000313" key="9">
    <source>
        <dbReference type="EMBL" id="GIY63312.1"/>
    </source>
</evidence>
<reference evidence="9 10" key="1">
    <citation type="submission" date="2021-06" db="EMBL/GenBank/DDBJ databases">
        <title>Caerostris extrusa draft genome.</title>
        <authorList>
            <person name="Kono N."/>
            <person name="Arakawa K."/>
        </authorList>
    </citation>
    <scope>NUCLEOTIDE SEQUENCE [LARGE SCALE GENOMIC DNA]</scope>
</reference>
<gene>
    <name evidence="9" type="primary">X975_02132</name>
    <name evidence="9" type="ORF">CEXT_310501</name>
</gene>
<proteinExistence type="predicted"/>
<dbReference type="PANTHER" id="PTHR19325">
    <property type="entry name" value="COMPLEMENT COMPONENT-RELATED SUSHI DOMAIN-CONTAINING"/>
    <property type="match status" value="1"/>
</dbReference>
<keyword evidence="1 5" id="KW-0768">Sushi</keyword>
<feature type="domain" description="Sushi" evidence="8">
    <location>
        <begin position="106"/>
        <end position="162"/>
    </location>
</feature>
<keyword evidence="7" id="KW-0472">Membrane</keyword>
<feature type="region of interest" description="Disordered" evidence="6">
    <location>
        <begin position="549"/>
        <end position="568"/>
    </location>
</feature>
<name>A0AAV4UZN7_CAEEX</name>
<keyword evidence="4" id="KW-0325">Glycoprotein</keyword>
<keyword evidence="7" id="KW-0812">Transmembrane</keyword>
<dbReference type="AlphaFoldDB" id="A0AAV4UZN7"/>
<accession>A0AAV4UZN7</accession>
<evidence type="ECO:0000256" key="2">
    <source>
        <dbReference type="ARBA" id="ARBA00022737"/>
    </source>
</evidence>
<dbReference type="PROSITE" id="PS50923">
    <property type="entry name" value="SUSHI"/>
    <property type="match status" value="2"/>
</dbReference>
<dbReference type="Pfam" id="PF00084">
    <property type="entry name" value="Sushi"/>
    <property type="match status" value="3"/>
</dbReference>
<evidence type="ECO:0000256" key="6">
    <source>
        <dbReference type="SAM" id="MobiDB-lite"/>
    </source>
</evidence>
<evidence type="ECO:0000313" key="10">
    <source>
        <dbReference type="Proteomes" id="UP001054945"/>
    </source>
</evidence>
<organism evidence="9 10">
    <name type="scientific">Caerostris extrusa</name>
    <name type="common">Bark spider</name>
    <name type="synonym">Caerostris bankana</name>
    <dbReference type="NCBI Taxonomy" id="172846"/>
    <lineage>
        <taxon>Eukaryota</taxon>
        <taxon>Metazoa</taxon>
        <taxon>Ecdysozoa</taxon>
        <taxon>Arthropoda</taxon>
        <taxon>Chelicerata</taxon>
        <taxon>Arachnida</taxon>
        <taxon>Araneae</taxon>
        <taxon>Araneomorphae</taxon>
        <taxon>Entelegynae</taxon>
        <taxon>Araneoidea</taxon>
        <taxon>Araneidae</taxon>
        <taxon>Caerostris</taxon>
    </lineage>
</organism>
<evidence type="ECO:0000256" key="3">
    <source>
        <dbReference type="ARBA" id="ARBA00023157"/>
    </source>
</evidence>
<comment type="caution">
    <text evidence="9">The sequence shown here is derived from an EMBL/GenBank/DDBJ whole genome shotgun (WGS) entry which is preliminary data.</text>
</comment>
<evidence type="ECO:0000256" key="7">
    <source>
        <dbReference type="SAM" id="Phobius"/>
    </source>
</evidence>
<keyword evidence="3 5" id="KW-1015">Disulfide bond</keyword>
<dbReference type="CDD" id="cd00033">
    <property type="entry name" value="CCP"/>
    <property type="match status" value="3"/>
</dbReference>
<dbReference type="InterPro" id="IPR050350">
    <property type="entry name" value="Compl-Cell_Adhes-Reg"/>
</dbReference>
<protein>
    <submittedName>
        <fullName evidence="9">CUB and sushi domain-containing protein 3</fullName>
    </submittedName>
</protein>
<comment type="caution">
    <text evidence="5">Lacks conserved residue(s) required for the propagation of feature annotation.</text>
</comment>
<sequence length="617" mass="68560">MPNNTSRQCLENGTWSGGIPICYKGTGSEKSKKARASTTMVKIFNENVCTAHKILPNLTGPNREKLLFTFPKGPVADKVRIYPSTESTKNNYFQFCEVYLFFQNDNNCLRPDIPYKGRSGHKILNPTTYKLECSEGYELVGEENVLCQQDGTWAPSSTTCRKKMLELKSSGTQCGKLPSVANGDFRADSTSINSIAWLNCNEGFRSLSANSIRCLPTGQWESSSLRCRIILLRLKSPNIPHGKGKLLGGNVYGSKLSITCDTGFGPQQSELRECNENGTWGNLNICTQIICDPSTIEVSDGGQWVSLNETVSIRVLICQTDHHMEGSPAVTQCLRNGSWSYTTAVCKKTPKFDAWNSEWTPSTILLSAVAVGAGTAVCILCLAMCFLVIKKRRQSKTNSTVFHIGVNDSMYYDRSKEQFKANTYEDIIELRHNPSNIKPKKPNSALPLLPIPSLDTDPVYAQPFETSAGFSKLPPTSTAGDIYTAHIYAEPVDSHRPTVFNSTAETWLRSGAKKVGRKMSLPGRASLPEDTALQLNQNIDVVNKVECNPSNISSSSRTDKKHKNTEYEPKTETTVLDLITNSIYLDTKDKSFNIKKDWEQLRMIDNDIYQDDYISNA</sequence>
<dbReference type="Proteomes" id="UP001054945">
    <property type="component" value="Unassembled WGS sequence"/>
</dbReference>
<dbReference type="InterPro" id="IPR035976">
    <property type="entry name" value="Sushi/SCR/CCP_sf"/>
</dbReference>